<dbReference type="InterPro" id="IPR051465">
    <property type="entry name" value="Cell_Envelope_Struct_Comp"/>
</dbReference>
<dbReference type="Proteomes" id="UP001364764">
    <property type="component" value="Chromosome"/>
</dbReference>
<gene>
    <name evidence="4" type="ORF">V6668_04345</name>
</gene>
<accession>A0ABD8AVI3</accession>
<evidence type="ECO:0000313" key="5">
    <source>
        <dbReference type="Proteomes" id="UP001364764"/>
    </source>
</evidence>
<feature type="domain" description="Fibronectin type-III" evidence="2">
    <location>
        <begin position="823"/>
        <end position="912"/>
    </location>
</feature>
<dbReference type="PANTHER" id="PTHR43308">
    <property type="entry name" value="OUTER MEMBRANE PROTEIN ALPHA-RELATED"/>
    <property type="match status" value="1"/>
</dbReference>
<dbReference type="SUPFAM" id="SSF49265">
    <property type="entry name" value="Fibronectin type III"/>
    <property type="match status" value="2"/>
</dbReference>
<evidence type="ECO:0000256" key="1">
    <source>
        <dbReference type="SAM" id="MobiDB-lite"/>
    </source>
</evidence>
<dbReference type="InterPro" id="IPR003961">
    <property type="entry name" value="FN3_dom"/>
</dbReference>
<dbReference type="CDD" id="cd00063">
    <property type="entry name" value="FN3"/>
    <property type="match status" value="2"/>
</dbReference>
<name>A0ABD8AVI3_PAEAM</name>
<protein>
    <submittedName>
        <fullName evidence="4">S-layer homology domain-containing protein</fullName>
    </submittedName>
</protein>
<evidence type="ECO:0000259" key="2">
    <source>
        <dbReference type="PROSITE" id="PS50853"/>
    </source>
</evidence>
<dbReference type="PANTHER" id="PTHR43308:SF5">
    <property type="entry name" value="S-LAYER PROTEIN _ PEPTIDOGLYCAN ENDO-BETA-N-ACETYLGLUCOSAMINIDASE"/>
    <property type="match status" value="1"/>
</dbReference>
<dbReference type="InterPro" id="IPR036116">
    <property type="entry name" value="FN3_sf"/>
</dbReference>
<evidence type="ECO:0000259" key="3">
    <source>
        <dbReference type="PROSITE" id="PS51272"/>
    </source>
</evidence>
<evidence type="ECO:0000313" key="4">
    <source>
        <dbReference type="EMBL" id="WWP21430.1"/>
    </source>
</evidence>
<proteinExistence type="predicted"/>
<dbReference type="SMART" id="SM00060">
    <property type="entry name" value="FN3"/>
    <property type="match status" value="2"/>
</dbReference>
<sequence>MVLANGFFGSQWAGVAAAAVGPTTVTFSTTDSSAWADGIAEDGEGSSTNISGKVFQFYNISDTSSGAIMSEPLRYANTVEDGWFPFLTTYETDINIGWKGMGIRTSDASEFQINGFFYSNWGEGPINLTVEGYRDGAKVATYSFQNDEVIADYHSKHVSLNEDFDNVDMVLLYSADKNSWHGINDIVLDDAVLSAVEPTINTQPANETANEGASSPTLSVGATVSDGGTLSYKWYSNVTNSTIGGTPINAATGSTYDAPTTSAGTTYYYVIVTNTNDGVNGTKTATTTSNAAQVTVKALVHAAVPTINTQPADETANEGASSPTLSVGATVSDGGMLSYQWYTNATNSTSGGTPINAATGSTYAAPTTSVGTTYYYVIVTNTNNGVNGTKTATATSNAAQVTVNALVHAAAPTIHTQPADETAILGASSPTLSLGATVSDGGMLSYQWYSNATNSTTGGTPINAATGSTYDAPTTSTGTTYYYVIVTNTNNGVNGTKTATTTSNAAQVTVNTLVHAAAPTINTQPADETANEGASSPTLSVGAIVSDGGTLSYQWYSNTTNNTTGGTLINGATNPTYAAPTTSVGTTYYYVIVTNTNNGVNGTMTATTMSNVAVVAIQPALTYIIENIADQTPAALIQGYVSGSQETLTITVKNIGTGTLTNLEVTSGGASGSDLEVTQPTVSTLNHGAETSFTVMVKDGLPAGTYTATVLVTADNMLDQTFQVVQAINLPNAPANPQDLVVIPGDHQAQLNWSNVPGATYYEVYLSTVSGQFSSNAITTVTDGNYRVENLLNGTTYYFMVKAGGLGGLSAESNVESATPLTVPEAPSSVIAVAGNGQATLSFNPPADNGGSAVTAYEVNVLPDNRVVTGTRSPIIITGLTNGTSYTFTVKAKNKAGGSESSLLSNAIIPLVPTGNGGNTGGGGGSTGGIGGNTTPSQPPTSGTQVPNPGNSGVDVMVNGKVENIGSATSSERNSQSVTTITVDSVKLDEKLSAEGNGATVTILLNTQSDVVIGELNGQMIKNMEEKNATLKIQTPSATYTLPSRQINIQALSNQLGQSINLKDIQIQIEISTPGAEMLRVITDAIEKNRFTLVAPTYNFEVRGISGNRTINITHFNAYVERTIAIPEGVDPNRITTGIVIDTDGSVRHVPTQVIVNGAKYYAKVNSLTNSTYSIIWNPIEFQDVQNHWAKAQVNDMGSRMVMDGTGKGMFTPDRDITRAEFATILVRGLGLKLDTSNNVFSDVSTDVWYSRAINTAYDYQLLDGFKDGTFRPDDKITREQAMNIMARAMAITGLKVPSGSAGLQMYTDAADSSVWAYSGIAESVQAGIFSGRSDGKLAPKAYITRAEVAAIVSRLLQKSGLI</sequence>
<organism evidence="4 5">
    <name type="scientific">Paenibacillus amylolyticus</name>
    <dbReference type="NCBI Taxonomy" id="1451"/>
    <lineage>
        <taxon>Bacteria</taxon>
        <taxon>Bacillati</taxon>
        <taxon>Bacillota</taxon>
        <taxon>Bacilli</taxon>
        <taxon>Bacillales</taxon>
        <taxon>Paenibacillaceae</taxon>
        <taxon>Paenibacillus</taxon>
    </lineage>
</organism>
<feature type="domain" description="SLH" evidence="3">
    <location>
        <begin position="1237"/>
        <end position="1300"/>
    </location>
</feature>
<feature type="domain" description="SLH" evidence="3">
    <location>
        <begin position="1304"/>
        <end position="1363"/>
    </location>
</feature>
<feature type="region of interest" description="Disordered" evidence="1">
    <location>
        <begin position="915"/>
        <end position="950"/>
    </location>
</feature>
<feature type="domain" description="Fibronectin type-III" evidence="2">
    <location>
        <begin position="733"/>
        <end position="822"/>
    </location>
</feature>
<dbReference type="Pfam" id="PF00041">
    <property type="entry name" value="fn3"/>
    <property type="match status" value="1"/>
</dbReference>
<dbReference type="Pfam" id="PF00395">
    <property type="entry name" value="SLH"/>
    <property type="match status" value="3"/>
</dbReference>
<dbReference type="Gene3D" id="2.60.40.2700">
    <property type="match status" value="3"/>
</dbReference>
<dbReference type="InterPro" id="IPR001119">
    <property type="entry name" value="SLH_dom"/>
</dbReference>
<feature type="compositionally biased region" description="Gly residues" evidence="1">
    <location>
        <begin position="915"/>
        <end position="932"/>
    </location>
</feature>
<dbReference type="PROSITE" id="PS51272">
    <property type="entry name" value="SLH"/>
    <property type="match status" value="3"/>
</dbReference>
<feature type="domain" description="SLH" evidence="3">
    <location>
        <begin position="1177"/>
        <end position="1236"/>
    </location>
</feature>
<dbReference type="EMBL" id="CP145892">
    <property type="protein sequence ID" value="WWP21430.1"/>
    <property type="molecule type" value="Genomic_DNA"/>
</dbReference>
<dbReference type="InterPro" id="IPR013783">
    <property type="entry name" value="Ig-like_fold"/>
</dbReference>
<dbReference type="PROSITE" id="PS50853">
    <property type="entry name" value="FN3"/>
    <property type="match status" value="2"/>
</dbReference>
<dbReference type="Gene3D" id="2.60.40.10">
    <property type="entry name" value="Immunoglobulins"/>
    <property type="match status" value="3"/>
</dbReference>
<feature type="compositionally biased region" description="Low complexity" evidence="1">
    <location>
        <begin position="933"/>
        <end position="947"/>
    </location>
</feature>
<reference evidence="4 5" key="1">
    <citation type="submission" date="2024-02" db="EMBL/GenBank/DDBJ databases">
        <title>Complete sequences of two Paenibacillus sp. strains and one Lysinibacillus strain isolated from the environment on STAA medium highlight biotechnological potential.</title>
        <authorList>
            <person name="Attere S.A."/>
            <person name="Piche L.C."/>
            <person name="Intertaglia L."/>
            <person name="Lami R."/>
            <person name="Charette S.J."/>
            <person name="Vincent A.T."/>
        </authorList>
    </citation>
    <scope>NUCLEOTIDE SEQUENCE [LARGE SCALE GENOMIC DNA]</scope>
    <source>
        <strain evidence="4 5">Y5S-7</strain>
    </source>
</reference>